<protein>
    <submittedName>
        <fullName evidence="3">Transcriptional regulator, PaaX family</fullName>
    </submittedName>
</protein>
<gene>
    <name evidence="3" type="ORF">SAMN04488075_2219</name>
</gene>
<dbReference type="Proteomes" id="UP000199125">
    <property type="component" value="Unassembled WGS sequence"/>
</dbReference>
<accession>A0A1H6MLG0</accession>
<dbReference type="STRING" id="65735.SAMN04488075_2219"/>
<organism evidence="3 4">
    <name type="scientific">Paracoccus alkenifer</name>
    <dbReference type="NCBI Taxonomy" id="65735"/>
    <lineage>
        <taxon>Bacteria</taxon>
        <taxon>Pseudomonadati</taxon>
        <taxon>Pseudomonadota</taxon>
        <taxon>Alphaproteobacteria</taxon>
        <taxon>Rhodobacterales</taxon>
        <taxon>Paracoccaceae</taxon>
        <taxon>Paracoccus</taxon>
    </lineage>
</organism>
<dbReference type="PIRSF" id="PIRSF020623">
    <property type="entry name" value="PaaX"/>
    <property type="match status" value="1"/>
</dbReference>
<dbReference type="AlphaFoldDB" id="A0A1H6MLG0"/>
<evidence type="ECO:0000259" key="2">
    <source>
        <dbReference type="Pfam" id="PF08223"/>
    </source>
</evidence>
<name>A0A1H6MLG0_9RHOB</name>
<keyword evidence="4" id="KW-1185">Reference proteome</keyword>
<evidence type="ECO:0000313" key="4">
    <source>
        <dbReference type="Proteomes" id="UP000199125"/>
    </source>
</evidence>
<proteinExistence type="predicted"/>
<dbReference type="Gene3D" id="1.10.10.10">
    <property type="entry name" value="Winged helix-like DNA-binding domain superfamily/Winged helix DNA-binding domain"/>
    <property type="match status" value="1"/>
</dbReference>
<dbReference type="PANTHER" id="PTHR30319">
    <property type="entry name" value="PHENYLACETIC ACID REGULATOR-RELATED TRANSCRIPTIONAL REPRESSOR"/>
    <property type="match status" value="1"/>
</dbReference>
<dbReference type="PANTHER" id="PTHR30319:SF1">
    <property type="entry name" value="TRANSCRIPTIONAL REPRESSOR PAAX"/>
    <property type="match status" value="1"/>
</dbReference>
<evidence type="ECO:0000313" key="3">
    <source>
        <dbReference type="EMBL" id="SEI00275.1"/>
    </source>
</evidence>
<dbReference type="InterPro" id="IPR036388">
    <property type="entry name" value="WH-like_DNA-bd_sf"/>
</dbReference>
<sequence>MLKTDVTAYLLQGLGLNSASFIVTVYGDVVVPRGGVLWTGTLIGICERVGLNESLVRTAVSRLVAAQRLRGERAGRRSYYRLDASARREFDQAAALLFAPDIAPRGWQILHVPGLTAEKARQMRMGHMGGQVFLRPDRGQPPPDGALVFHAADPAAPAELAQFWDLSALQAGYRAVIARFAPLESLRCEALSDGDALVARLLLVDVYRNVVLRDPRLPQAVLPSDWQGHAARALFRRLYRRLSPAAERHVAARFEGVDGRLPATTPESEARLAGLG</sequence>
<dbReference type="Gene3D" id="1.20.58.1460">
    <property type="match status" value="1"/>
</dbReference>
<dbReference type="InterPro" id="IPR011965">
    <property type="entry name" value="PaaX_trns_reg"/>
</dbReference>
<dbReference type="Pfam" id="PF08223">
    <property type="entry name" value="PaaX_C"/>
    <property type="match status" value="1"/>
</dbReference>
<dbReference type="OrthoDB" id="2270427at2"/>
<dbReference type="EMBL" id="FNXG01000003">
    <property type="protein sequence ID" value="SEI00275.1"/>
    <property type="molecule type" value="Genomic_DNA"/>
</dbReference>
<feature type="domain" description="Transcriptional repressor PaaX-like C-terminal" evidence="2">
    <location>
        <begin position="164"/>
        <end position="251"/>
    </location>
</feature>
<reference evidence="4" key="1">
    <citation type="submission" date="2016-10" db="EMBL/GenBank/DDBJ databases">
        <authorList>
            <person name="Varghese N."/>
            <person name="Submissions S."/>
        </authorList>
    </citation>
    <scope>NUCLEOTIDE SEQUENCE [LARGE SCALE GENOMIC DNA]</scope>
    <source>
        <strain evidence="4">DSM 11593</strain>
    </source>
</reference>
<feature type="domain" description="Transcriptional repressor PaaX-like N-terminal" evidence="1">
    <location>
        <begin position="19"/>
        <end position="83"/>
    </location>
</feature>
<dbReference type="Pfam" id="PF07848">
    <property type="entry name" value="PaaX"/>
    <property type="match status" value="1"/>
</dbReference>
<dbReference type="InterPro" id="IPR013225">
    <property type="entry name" value="PaaX_C"/>
</dbReference>
<dbReference type="GO" id="GO:0006351">
    <property type="term" value="P:DNA-templated transcription"/>
    <property type="evidence" value="ECO:0007669"/>
    <property type="project" value="InterPro"/>
</dbReference>
<evidence type="ECO:0000259" key="1">
    <source>
        <dbReference type="Pfam" id="PF07848"/>
    </source>
</evidence>
<dbReference type="InterPro" id="IPR012906">
    <property type="entry name" value="PaaX-like_N"/>
</dbReference>